<evidence type="ECO:0000313" key="14">
    <source>
        <dbReference type="EMBL" id="GAM65606.1"/>
    </source>
</evidence>
<evidence type="ECO:0000256" key="3">
    <source>
        <dbReference type="ARBA" id="ARBA00022692"/>
    </source>
</evidence>
<dbReference type="EMBL" id="BBSA01000022">
    <property type="protein sequence ID" value="GAM65606.1"/>
    <property type="molecule type" value="Genomic_DNA"/>
</dbReference>
<dbReference type="InterPro" id="IPR001433">
    <property type="entry name" value="OxRdtase_FAD/NAD-bd"/>
</dbReference>
<keyword evidence="9" id="KW-0411">Iron-sulfur</keyword>
<dbReference type="InterPro" id="IPR039261">
    <property type="entry name" value="FNR_nucleotide-bd"/>
</dbReference>
<protein>
    <submittedName>
        <fullName evidence="14">Flavodoxin reductases</fullName>
    </submittedName>
</protein>
<evidence type="ECO:0000256" key="5">
    <source>
        <dbReference type="ARBA" id="ARBA00022723"/>
    </source>
</evidence>
<reference evidence="14 15" key="1">
    <citation type="submission" date="2015-01" db="EMBL/GenBank/DDBJ databases">
        <title>Vibrio sp. C5 JCM 19232 whole genome shotgun sequence.</title>
        <authorList>
            <person name="Sawabe T."/>
            <person name="Meirelles P."/>
            <person name="Feng G."/>
            <person name="Sayaka M."/>
            <person name="Hattori M."/>
            <person name="Ohkuma M."/>
        </authorList>
    </citation>
    <scope>NUCLEOTIDE SEQUENCE [LARGE SCALE GENOMIC DNA]</scope>
    <source>
        <strain evidence="14 15">JCM19232</strain>
    </source>
</reference>
<dbReference type="InterPro" id="IPR017938">
    <property type="entry name" value="Riboflavin_synthase-like_b-brl"/>
</dbReference>
<comment type="caution">
    <text evidence="14">The sequence shown here is derived from an EMBL/GenBank/DDBJ whole genome shotgun (WGS) entry which is preliminary data.</text>
</comment>
<evidence type="ECO:0000256" key="6">
    <source>
        <dbReference type="ARBA" id="ARBA00022827"/>
    </source>
</evidence>
<evidence type="ECO:0000259" key="13">
    <source>
        <dbReference type="PROSITE" id="PS51384"/>
    </source>
</evidence>
<dbReference type="InterPro" id="IPR050415">
    <property type="entry name" value="MRET"/>
</dbReference>
<reference evidence="14 15" key="2">
    <citation type="submission" date="2015-01" db="EMBL/GenBank/DDBJ databases">
        <authorList>
            <consortium name="NBRP consortium"/>
            <person name="Sawabe T."/>
            <person name="Meirelles P."/>
            <person name="Feng G."/>
            <person name="Sayaka M."/>
            <person name="Hattori M."/>
            <person name="Ohkuma M."/>
        </authorList>
    </citation>
    <scope>NUCLEOTIDE SEQUENCE [LARGE SCALE GENOMIC DNA]</scope>
    <source>
        <strain evidence="14 15">JCM19232</strain>
    </source>
</reference>
<dbReference type="InterPro" id="IPR017927">
    <property type="entry name" value="FAD-bd_FR_type"/>
</dbReference>
<dbReference type="GO" id="GO:0051537">
    <property type="term" value="F:2 iron, 2 sulfur cluster binding"/>
    <property type="evidence" value="ECO:0007669"/>
    <property type="project" value="UniProtKB-KW"/>
</dbReference>
<feature type="domain" description="2Fe-2S ferredoxin-type" evidence="12">
    <location>
        <begin position="239"/>
        <end position="322"/>
    </location>
</feature>
<comment type="cofactor">
    <cofactor evidence="1">
        <name>FAD</name>
        <dbReference type="ChEBI" id="CHEBI:57692"/>
    </cofactor>
</comment>
<keyword evidence="3" id="KW-0812">Transmembrane</keyword>
<proteinExistence type="inferred from homology"/>
<evidence type="ECO:0000256" key="7">
    <source>
        <dbReference type="ARBA" id="ARBA00023002"/>
    </source>
</evidence>
<keyword evidence="5" id="KW-0479">Metal-binding</keyword>
<dbReference type="InterPro" id="IPR008333">
    <property type="entry name" value="Cbr1-like_FAD-bd_dom"/>
</dbReference>
<dbReference type="Gene3D" id="2.40.30.10">
    <property type="entry name" value="Translation factors"/>
    <property type="match status" value="1"/>
</dbReference>
<dbReference type="PROSITE" id="PS51085">
    <property type="entry name" value="2FE2S_FER_2"/>
    <property type="match status" value="1"/>
</dbReference>
<dbReference type="PROSITE" id="PS00197">
    <property type="entry name" value="2FE2S_FER_1"/>
    <property type="match status" value="1"/>
</dbReference>
<keyword evidence="2" id="KW-0285">Flavoprotein</keyword>
<dbReference type="PANTHER" id="PTHR47354:SF6">
    <property type="entry name" value="NADH OXIDOREDUCTASE HCR"/>
    <property type="match status" value="1"/>
</dbReference>
<dbReference type="InterPro" id="IPR001709">
    <property type="entry name" value="Flavoprot_Pyr_Nucl_cyt_Rdtase"/>
</dbReference>
<dbReference type="Gene3D" id="3.40.50.80">
    <property type="entry name" value="Nucleotide-binding domain of ferredoxin-NADP reductase (FNR) module"/>
    <property type="match status" value="1"/>
</dbReference>
<keyword evidence="4" id="KW-0001">2Fe-2S</keyword>
<dbReference type="Gene3D" id="3.10.20.30">
    <property type="match status" value="1"/>
</dbReference>
<gene>
    <name evidence="14" type="ORF">JCM19232_2853</name>
</gene>
<keyword evidence="6" id="KW-0274">FAD</keyword>
<dbReference type="PROSITE" id="PS51384">
    <property type="entry name" value="FAD_FR"/>
    <property type="match status" value="1"/>
</dbReference>
<comment type="cofactor">
    <cofactor evidence="10">
        <name>[2Fe-2S] cluster</name>
        <dbReference type="ChEBI" id="CHEBI:190135"/>
    </cofactor>
</comment>
<evidence type="ECO:0000256" key="9">
    <source>
        <dbReference type="ARBA" id="ARBA00023014"/>
    </source>
</evidence>
<dbReference type="AlphaFoldDB" id="A0A0B8PGZ9"/>
<sequence length="322" mass="35006">MRLTCTEIRQDTQDINTYWFEADQALDFIPGQFLPIGVEIQGEVEQRCYSLASQPGGKECSLTIKRVADGLVSNFLADNLKVGDELEALPASGEFNANLYTEQPLLMLSAGCGITPVYSMLVARLAENPNSDILFVHSASTKEDRVYVEELEALAAKHENLNLVWCVSQSSEFAPRLSQDVLANLDESLSSRVALMCGPNGYMESAKDWLKALGMPEAHIHHEQFQTAIAELEATDGVHTLSVNGQAVSIEGEQTVLDALESEGLPIFAACRAGVCGSCRCKGDKDKLVSSTQGPLTDEEVEQGYFLACASQVNDDMFVEIG</sequence>
<evidence type="ECO:0000256" key="4">
    <source>
        <dbReference type="ARBA" id="ARBA00022714"/>
    </source>
</evidence>
<dbReference type="GO" id="GO:0046872">
    <property type="term" value="F:metal ion binding"/>
    <property type="evidence" value="ECO:0007669"/>
    <property type="project" value="UniProtKB-KW"/>
</dbReference>
<keyword evidence="7" id="KW-0560">Oxidoreductase</keyword>
<dbReference type="Pfam" id="PF00111">
    <property type="entry name" value="Fer2"/>
    <property type="match status" value="1"/>
</dbReference>
<dbReference type="SUPFAM" id="SSF52343">
    <property type="entry name" value="Ferredoxin reductase-like, C-terminal NADP-linked domain"/>
    <property type="match status" value="1"/>
</dbReference>
<dbReference type="Pfam" id="PF00970">
    <property type="entry name" value="FAD_binding_6"/>
    <property type="match status" value="1"/>
</dbReference>
<evidence type="ECO:0000256" key="2">
    <source>
        <dbReference type="ARBA" id="ARBA00022630"/>
    </source>
</evidence>
<dbReference type="InterPro" id="IPR036010">
    <property type="entry name" value="2Fe-2S_ferredoxin-like_sf"/>
</dbReference>
<dbReference type="SUPFAM" id="SSF63380">
    <property type="entry name" value="Riboflavin synthase domain-like"/>
    <property type="match status" value="1"/>
</dbReference>
<dbReference type="CDD" id="cd00207">
    <property type="entry name" value="fer2"/>
    <property type="match status" value="1"/>
</dbReference>
<evidence type="ECO:0000256" key="10">
    <source>
        <dbReference type="ARBA" id="ARBA00034078"/>
    </source>
</evidence>
<evidence type="ECO:0000256" key="8">
    <source>
        <dbReference type="ARBA" id="ARBA00023004"/>
    </source>
</evidence>
<evidence type="ECO:0000259" key="12">
    <source>
        <dbReference type="PROSITE" id="PS51085"/>
    </source>
</evidence>
<evidence type="ECO:0000313" key="15">
    <source>
        <dbReference type="Proteomes" id="UP000031670"/>
    </source>
</evidence>
<dbReference type="InterPro" id="IPR012675">
    <property type="entry name" value="Beta-grasp_dom_sf"/>
</dbReference>
<dbReference type="InterPro" id="IPR001041">
    <property type="entry name" value="2Fe-2S_ferredoxin-type"/>
</dbReference>
<keyword evidence="8" id="KW-0408">Iron</keyword>
<dbReference type="Proteomes" id="UP000031670">
    <property type="component" value="Unassembled WGS sequence"/>
</dbReference>
<dbReference type="Pfam" id="PF00175">
    <property type="entry name" value="NAD_binding_1"/>
    <property type="match status" value="1"/>
</dbReference>
<keyword evidence="3" id="KW-0472">Membrane</keyword>
<feature type="domain" description="FAD-binding FR-type" evidence="13">
    <location>
        <begin position="1"/>
        <end position="98"/>
    </location>
</feature>
<comment type="similarity">
    <text evidence="11">In the N-terminal section; belongs to the FAD-binding oxidoreductase type 6 family.</text>
</comment>
<dbReference type="InterPro" id="IPR006058">
    <property type="entry name" value="2Fe2S_fd_BS"/>
</dbReference>
<accession>A0A0B8PGZ9</accession>
<organism evidence="14 15">
    <name type="scientific">Vibrio ishigakensis</name>
    <dbReference type="NCBI Taxonomy" id="1481914"/>
    <lineage>
        <taxon>Bacteria</taxon>
        <taxon>Pseudomonadati</taxon>
        <taxon>Pseudomonadota</taxon>
        <taxon>Gammaproteobacteria</taxon>
        <taxon>Vibrionales</taxon>
        <taxon>Vibrionaceae</taxon>
        <taxon>Vibrio</taxon>
    </lineage>
</organism>
<dbReference type="PRINTS" id="PR00371">
    <property type="entry name" value="FPNCR"/>
</dbReference>
<name>A0A0B8PGZ9_9VIBR</name>
<evidence type="ECO:0000256" key="11">
    <source>
        <dbReference type="ARBA" id="ARBA00061434"/>
    </source>
</evidence>
<evidence type="ECO:0000256" key="1">
    <source>
        <dbReference type="ARBA" id="ARBA00001974"/>
    </source>
</evidence>
<dbReference type="PANTHER" id="PTHR47354">
    <property type="entry name" value="NADH OXIDOREDUCTASE HCR"/>
    <property type="match status" value="1"/>
</dbReference>
<dbReference type="GO" id="GO:0016491">
    <property type="term" value="F:oxidoreductase activity"/>
    <property type="evidence" value="ECO:0007669"/>
    <property type="project" value="UniProtKB-KW"/>
</dbReference>
<dbReference type="SUPFAM" id="SSF54292">
    <property type="entry name" value="2Fe-2S ferredoxin-like"/>
    <property type="match status" value="1"/>
</dbReference>